<dbReference type="Gene3D" id="3.40.50.1110">
    <property type="entry name" value="SGNH hydrolase"/>
    <property type="match status" value="1"/>
</dbReference>
<sequence>MKHLLSAIVLGLLAIPPAHGQEVPRPYAEARDFSKWEKEVAAHEASDSKAPKGGILFIGSSTIRRWETLAEDFPDHKVINRGFGGTEIVDATHFADRLIFPHEPKQIFLRAGGNDIHAGRSPKAVARDFRDFVDAIHARLPKAEILYISVSPAPARWGESDKYRELNRLIREMALEMPRVGFVDTYDMVLKPDGSAIADLFVKDRLHFSPEGYKLLRERVRPFLAQ</sequence>
<evidence type="ECO:0000259" key="2">
    <source>
        <dbReference type="Pfam" id="PF13472"/>
    </source>
</evidence>
<feature type="signal peptide" evidence="1">
    <location>
        <begin position="1"/>
        <end position="20"/>
    </location>
</feature>
<dbReference type="Pfam" id="PF13472">
    <property type="entry name" value="Lipase_GDSL_2"/>
    <property type="match status" value="1"/>
</dbReference>
<dbReference type="PANTHER" id="PTHR30383">
    <property type="entry name" value="THIOESTERASE 1/PROTEASE 1/LYSOPHOSPHOLIPASE L1"/>
    <property type="match status" value="1"/>
</dbReference>
<evidence type="ECO:0000256" key="1">
    <source>
        <dbReference type="SAM" id="SignalP"/>
    </source>
</evidence>
<protein>
    <submittedName>
        <fullName evidence="3">GDSL-type esterase/lipase family protein</fullName>
    </submittedName>
</protein>
<dbReference type="PANTHER" id="PTHR30383:SF5">
    <property type="entry name" value="SGNH HYDROLASE-TYPE ESTERASE DOMAIN-CONTAINING PROTEIN"/>
    <property type="match status" value="1"/>
</dbReference>
<dbReference type="InterPro" id="IPR051532">
    <property type="entry name" value="Ester_Hydrolysis_Enzymes"/>
</dbReference>
<organism evidence="3">
    <name type="scientific">Singulisphaera sp. Ch08</name>
    <dbReference type="NCBI Taxonomy" id="3120278"/>
    <lineage>
        <taxon>Bacteria</taxon>
        <taxon>Pseudomonadati</taxon>
        <taxon>Planctomycetota</taxon>
        <taxon>Planctomycetia</taxon>
        <taxon>Isosphaerales</taxon>
        <taxon>Isosphaeraceae</taxon>
        <taxon>Singulisphaera</taxon>
    </lineage>
</organism>
<dbReference type="EMBL" id="CP155447">
    <property type="protein sequence ID" value="XBH01929.1"/>
    <property type="molecule type" value="Genomic_DNA"/>
</dbReference>
<accession>A0AAU7CA87</accession>
<dbReference type="RefSeq" id="WP_406694673.1">
    <property type="nucleotide sequence ID" value="NZ_CP155447.1"/>
</dbReference>
<feature type="chain" id="PRO_5043862513" evidence="1">
    <location>
        <begin position="21"/>
        <end position="226"/>
    </location>
</feature>
<reference evidence="3" key="1">
    <citation type="submission" date="2024-05" db="EMBL/GenBank/DDBJ databases">
        <title>Planctomycetes of the genus Singulisphaera possess chitinolytic capabilities.</title>
        <authorList>
            <person name="Ivanova A."/>
        </authorList>
    </citation>
    <scope>NUCLEOTIDE SEQUENCE</scope>
    <source>
        <strain evidence="3">Ch08T</strain>
    </source>
</reference>
<proteinExistence type="predicted"/>
<dbReference type="InterPro" id="IPR013830">
    <property type="entry name" value="SGNH_hydro"/>
</dbReference>
<dbReference type="InterPro" id="IPR036514">
    <property type="entry name" value="SGNH_hydro_sf"/>
</dbReference>
<feature type="domain" description="SGNH hydrolase-type esterase" evidence="2">
    <location>
        <begin position="66"/>
        <end position="215"/>
    </location>
</feature>
<dbReference type="GO" id="GO:0004622">
    <property type="term" value="F:phosphatidylcholine lysophospholipase activity"/>
    <property type="evidence" value="ECO:0007669"/>
    <property type="project" value="TreeGrafter"/>
</dbReference>
<dbReference type="AlphaFoldDB" id="A0AAU7CA87"/>
<gene>
    <name evidence="3" type="ORF">V5E97_26815</name>
</gene>
<dbReference type="SUPFAM" id="SSF52266">
    <property type="entry name" value="SGNH hydrolase"/>
    <property type="match status" value="1"/>
</dbReference>
<name>A0AAU7CA87_9BACT</name>
<evidence type="ECO:0000313" key="3">
    <source>
        <dbReference type="EMBL" id="XBH01929.1"/>
    </source>
</evidence>
<keyword evidence="1" id="KW-0732">Signal</keyword>